<proteinExistence type="predicted"/>
<evidence type="ECO:0000313" key="2">
    <source>
        <dbReference type="WBParaSite" id="JU765_v2.g3041.t2"/>
    </source>
</evidence>
<dbReference type="Proteomes" id="UP000887576">
    <property type="component" value="Unplaced"/>
</dbReference>
<dbReference type="WBParaSite" id="JU765_v2.g3041.t2">
    <property type="protein sequence ID" value="JU765_v2.g3041.t2"/>
    <property type="gene ID" value="JU765_v2.g3041"/>
</dbReference>
<protein>
    <submittedName>
        <fullName evidence="2">Uncharacterized protein</fullName>
    </submittedName>
</protein>
<name>A0AC34R3C3_9BILA</name>
<reference evidence="2" key="1">
    <citation type="submission" date="2022-11" db="UniProtKB">
        <authorList>
            <consortium name="WormBaseParasite"/>
        </authorList>
    </citation>
    <scope>IDENTIFICATION</scope>
</reference>
<sequence length="267" mass="29257">MMNLEPLGLPLTEWTITALFGFQSLIFLTLMVNCGAKKKQFQNDGKPPPPPPPAAKKDVPKPASKKETPNANAKKSNKEKPKDAKSNKEKAKSKKEEAPKGPKPGAVVQGLNRDNIVPQIKDPVMTERRDPNAGKDHLVSNPIVSQVTDQYPTVLEPVLKSDKTQSEVKTDKTQKQKTKQKAGTTTEKCQVTYDVRDEEFKGIENIASEEADGTTDRKQSSGSGDLAQNASIHETTEKKSMEPSDDKVQPEPLVSSVEEANSKKEIS</sequence>
<accession>A0AC34R3C3</accession>
<evidence type="ECO:0000313" key="1">
    <source>
        <dbReference type="Proteomes" id="UP000887576"/>
    </source>
</evidence>
<organism evidence="1 2">
    <name type="scientific">Panagrolaimus sp. JU765</name>
    <dbReference type="NCBI Taxonomy" id="591449"/>
    <lineage>
        <taxon>Eukaryota</taxon>
        <taxon>Metazoa</taxon>
        <taxon>Ecdysozoa</taxon>
        <taxon>Nematoda</taxon>
        <taxon>Chromadorea</taxon>
        <taxon>Rhabditida</taxon>
        <taxon>Tylenchina</taxon>
        <taxon>Panagrolaimomorpha</taxon>
        <taxon>Panagrolaimoidea</taxon>
        <taxon>Panagrolaimidae</taxon>
        <taxon>Panagrolaimus</taxon>
    </lineage>
</organism>